<name>A0A271J2F8_9BACT</name>
<keyword evidence="6" id="KW-0963">Cytoplasm</keyword>
<dbReference type="GO" id="GO:0004729">
    <property type="term" value="F:oxygen-dependent protoporphyrinogen oxidase activity"/>
    <property type="evidence" value="ECO:0007669"/>
    <property type="project" value="UniProtKB-UniRule"/>
</dbReference>
<dbReference type="Pfam" id="PF01593">
    <property type="entry name" value="Amino_oxidase"/>
    <property type="match status" value="1"/>
</dbReference>
<accession>A0A271J2F8</accession>
<dbReference type="Gene3D" id="1.10.3110.10">
    <property type="entry name" value="protoporphyrinogen ix oxidase, domain 3"/>
    <property type="match status" value="1"/>
</dbReference>
<dbReference type="SUPFAM" id="SSF51905">
    <property type="entry name" value="FAD/NAD(P)-binding domain"/>
    <property type="match status" value="1"/>
</dbReference>
<comment type="caution">
    <text evidence="8">The sequence shown here is derived from an EMBL/GenBank/DDBJ whole genome shotgun (WGS) entry which is preliminary data.</text>
</comment>
<dbReference type="NCBIfam" id="TIGR00562">
    <property type="entry name" value="proto_IX_ox"/>
    <property type="match status" value="1"/>
</dbReference>
<evidence type="ECO:0000256" key="1">
    <source>
        <dbReference type="ARBA" id="ARBA00001974"/>
    </source>
</evidence>
<evidence type="ECO:0000256" key="4">
    <source>
        <dbReference type="ARBA" id="ARBA00023002"/>
    </source>
</evidence>
<dbReference type="PANTHER" id="PTHR42923">
    <property type="entry name" value="PROTOPORPHYRINOGEN OXIDASE"/>
    <property type="match status" value="1"/>
</dbReference>
<comment type="subcellular location">
    <subcellularLocation>
        <location evidence="6">Cytoplasm</location>
    </subcellularLocation>
</comment>
<organism evidence="8 9">
    <name type="scientific">Rubrivirga marina</name>
    <dbReference type="NCBI Taxonomy" id="1196024"/>
    <lineage>
        <taxon>Bacteria</taxon>
        <taxon>Pseudomonadati</taxon>
        <taxon>Rhodothermota</taxon>
        <taxon>Rhodothermia</taxon>
        <taxon>Rhodothermales</taxon>
        <taxon>Rubricoccaceae</taxon>
        <taxon>Rubrivirga</taxon>
    </lineage>
</organism>
<keyword evidence="3 6" id="KW-0274">FAD</keyword>
<proteinExistence type="inferred from homology"/>
<evidence type="ECO:0000256" key="3">
    <source>
        <dbReference type="ARBA" id="ARBA00022827"/>
    </source>
</evidence>
<feature type="domain" description="Amine oxidase" evidence="7">
    <location>
        <begin position="17"/>
        <end position="446"/>
    </location>
</feature>
<dbReference type="GO" id="GO:0005737">
    <property type="term" value="C:cytoplasm"/>
    <property type="evidence" value="ECO:0007669"/>
    <property type="project" value="UniProtKB-SubCell"/>
</dbReference>
<comment type="catalytic activity">
    <reaction evidence="6">
        <text>coproporphyrinogen III + 3 O2 = coproporphyrin III + 3 H2O2</text>
        <dbReference type="Rhea" id="RHEA:43436"/>
        <dbReference type="ChEBI" id="CHEBI:15379"/>
        <dbReference type="ChEBI" id="CHEBI:16240"/>
        <dbReference type="ChEBI" id="CHEBI:57309"/>
        <dbReference type="ChEBI" id="CHEBI:131725"/>
        <dbReference type="EC" id="1.3.3.15"/>
    </reaction>
</comment>
<dbReference type="EC" id="1.3.3.15" evidence="6"/>
<sequence length="451" mass="47164">MPTPSDRPDVLVLGGGVAGLAAALRLAEAGRSVRLLEATGRLGGIVRTVCRDGFEAEVGPDNFLTRKPGAVRLAERLGVETRPPHGGAMIQRNGRLHPLPAGLSGLVPGQAGPLLTTPAIPLAARLRAVAEPLVPPRRDDADESLEAFAVRRFGRGAWEGLIEPLLGGLYGAEREISLRATLPHLHEREREGGLLRWRSSGPTAAAGPAFARPVGGMERLVDALADALHERGVAIETESPVVATEADGDGYRARLGDGTDRSARALLVALPAPAAARVLRPLDTDLADPLAAIPMGDAAAAFVGFRTADADVPDVSGWLVPSAEGGRVQAVTLHSRKHLGTAPDGHDLVRVFLRPSMVDAADDDMISAAVDHLRQRIGLRGTPVFSLAHRWRGASPRYTMGHLDRVAALDAATARHPRLALAGAALRGIGLPDVIAGAEAAADQILDSLDP</sequence>
<comment type="function">
    <text evidence="6">Involved in coproporphyrin-dependent heme b biosynthesis. Catalyzes the oxidation of coproporphyrinogen III to coproporphyrin III.</text>
</comment>
<comment type="cofactor">
    <cofactor evidence="1 6">
        <name>FAD</name>
        <dbReference type="ChEBI" id="CHEBI:57692"/>
    </cofactor>
</comment>
<protein>
    <recommendedName>
        <fullName evidence="6">Coproporphyrinogen III oxidase</fullName>
        <ecNumber evidence="6">1.3.3.15</ecNumber>
    </recommendedName>
</protein>
<dbReference type="InterPro" id="IPR002937">
    <property type="entry name" value="Amino_oxidase"/>
</dbReference>
<dbReference type="UniPathway" id="UPA00252"/>
<comment type="similarity">
    <text evidence="6">Belongs to the protoporphyrinogen/coproporphyrinogen oxidase family. Coproporphyrinogen III oxidase subfamily.</text>
</comment>
<dbReference type="SUPFAM" id="SSF54373">
    <property type="entry name" value="FAD-linked reductases, C-terminal domain"/>
    <property type="match status" value="1"/>
</dbReference>
<keyword evidence="9" id="KW-1185">Reference proteome</keyword>
<evidence type="ECO:0000313" key="8">
    <source>
        <dbReference type="EMBL" id="PAP77145.1"/>
    </source>
</evidence>
<evidence type="ECO:0000259" key="7">
    <source>
        <dbReference type="Pfam" id="PF01593"/>
    </source>
</evidence>
<comment type="pathway">
    <text evidence="6">Porphyrin-containing compound metabolism; protoheme biosynthesis.</text>
</comment>
<dbReference type="RefSeq" id="WP_095510811.1">
    <property type="nucleotide sequence ID" value="NZ_MQWD01000001.1"/>
</dbReference>
<dbReference type="AlphaFoldDB" id="A0A271J2F8"/>
<dbReference type="InterPro" id="IPR050464">
    <property type="entry name" value="Zeta_carotene_desat/Oxidored"/>
</dbReference>
<dbReference type="GO" id="GO:0006783">
    <property type="term" value="P:heme biosynthetic process"/>
    <property type="evidence" value="ECO:0007669"/>
    <property type="project" value="UniProtKB-UniRule"/>
</dbReference>
<gene>
    <name evidence="8" type="ORF">BSZ37_12255</name>
</gene>
<dbReference type="PANTHER" id="PTHR42923:SF3">
    <property type="entry name" value="PROTOPORPHYRINOGEN OXIDASE"/>
    <property type="match status" value="1"/>
</dbReference>
<dbReference type="Gene3D" id="3.90.660.20">
    <property type="entry name" value="Protoporphyrinogen oxidase, mitochondrial, domain 2"/>
    <property type="match status" value="1"/>
</dbReference>
<evidence type="ECO:0000256" key="5">
    <source>
        <dbReference type="ARBA" id="ARBA00023133"/>
    </source>
</evidence>
<dbReference type="InterPro" id="IPR036188">
    <property type="entry name" value="FAD/NAD-bd_sf"/>
</dbReference>
<dbReference type="OrthoDB" id="9805195at2"/>
<evidence type="ECO:0000256" key="6">
    <source>
        <dbReference type="RuleBase" id="RU364052"/>
    </source>
</evidence>
<dbReference type="InterPro" id="IPR004572">
    <property type="entry name" value="Protoporphyrinogen_oxidase"/>
</dbReference>
<dbReference type="PRINTS" id="PR00411">
    <property type="entry name" value="PNDRDTASEI"/>
</dbReference>
<keyword evidence="5 6" id="KW-0350">Heme biosynthesis</keyword>
<keyword evidence="2 6" id="KW-0285">Flavoprotein</keyword>
<dbReference type="Gene3D" id="3.50.50.60">
    <property type="entry name" value="FAD/NAD(P)-binding domain"/>
    <property type="match status" value="1"/>
</dbReference>
<dbReference type="EMBL" id="MQWD01000001">
    <property type="protein sequence ID" value="PAP77145.1"/>
    <property type="molecule type" value="Genomic_DNA"/>
</dbReference>
<evidence type="ECO:0000256" key="2">
    <source>
        <dbReference type="ARBA" id="ARBA00022630"/>
    </source>
</evidence>
<keyword evidence="4 6" id="KW-0560">Oxidoreductase</keyword>
<dbReference type="Proteomes" id="UP000216339">
    <property type="component" value="Unassembled WGS sequence"/>
</dbReference>
<evidence type="ECO:0000313" key="9">
    <source>
        <dbReference type="Proteomes" id="UP000216339"/>
    </source>
</evidence>
<reference evidence="8 9" key="1">
    <citation type="submission" date="2016-11" db="EMBL/GenBank/DDBJ databases">
        <title>Study of marine rhodopsin-containing bacteria.</title>
        <authorList>
            <person name="Yoshizawa S."/>
            <person name="Kumagai Y."/>
            <person name="Kogure K."/>
        </authorList>
    </citation>
    <scope>NUCLEOTIDE SEQUENCE [LARGE SCALE GENOMIC DNA]</scope>
    <source>
        <strain evidence="8 9">SAORIC-28</strain>
    </source>
</reference>